<protein>
    <submittedName>
        <fullName evidence="3">PPOX class F420-dependent enzyme</fullName>
    </submittedName>
</protein>
<organism evidence="3 4">
    <name type="scientific">Gordonia lacunae</name>
    <dbReference type="NCBI Taxonomy" id="417102"/>
    <lineage>
        <taxon>Bacteria</taxon>
        <taxon>Bacillati</taxon>
        <taxon>Actinomycetota</taxon>
        <taxon>Actinomycetes</taxon>
        <taxon>Mycobacteriales</taxon>
        <taxon>Gordoniaceae</taxon>
        <taxon>Gordonia</taxon>
    </lineage>
</organism>
<feature type="domain" description="Pyridoxamine 5'-phosphate oxidase N-terminal" evidence="2">
    <location>
        <begin position="14"/>
        <end position="128"/>
    </location>
</feature>
<dbReference type="Pfam" id="PF01243">
    <property type="entry name" value="PNPOx_N"/>
    <property type="match status" value="1"/>
</dbReference>
<dbReference type="GO" id="GO:0016627">
    <property type="term" value="F:oxidoreductase activity, acting on the CH-CH group of donors"/>
    <property type="evidence" value="ECO:0007669"/>
    <property type="project" value="TreeGrafter"/>
</dbReference>
<dbReference type="InterPro" id="IPR011576">
    <property type="entry name" value="Pyridox_Oxase_N"/>
</dbReference>
<reference evidence="3 4" key="1">
    <citation type="submission" date="2017-05" db="EMBL/GenBank/DDBJ databases">
        <title>Biotechnological potential of actinobacteria isolated from South African environments.</title>
        <authorList>
            <person name="Le Roes-Hill M."/>
            <person name="Prins A."/>
            <person name="Durrell K.A."/>
        </authorList>
    </citation>
    <scope>NUCLEOTIDE SEQUENCE [LARGE SCALE GENOMIC DNA]</scope>
    <source>
        <strain evidence="3">BS2</strain>
    </source>
</reference>
<dbReference type="AlphaFoldDB" id="A0A243QF75"/>
<dbReference type="InterPro" id="IPR019965">
    <property type="entry name" value="PPOX_F420-dep_Rv2061_put"/>
</dbReference>
<dbReference type="PANTHER" id="PTHR35176:SF11">
    <property type="entry name" value="PYRIDOXAMINE 5'-PHOSPHATE OXIDASE FAMILY PROTEIN"/>
    <property type="match status" value="1"/>
</dbReference>
<sequence>MTSSAAAFGEAGTAKYVSLTTYRKDGTAVTSPLWAALDGDRLVMWTVADSWKVKRLRRDPRVVVQACDVRGHKTFGTPVSGTAEVLDEAGSDRVKRAIARKYGLLGKITILGSKIRRGKHGSVGIVITPAG</sequence>
<dbReference type="SUPFAM" id="SSF50475">
    <property type="entry name" value="FMN-binding split barrel"/>
    <property type="match status" value="1"/>
</dbReference>
<evidence type="ECO:0000259" key="2">
    <source>
        <dbReference type="Pfam" id="PF01243"/>
    </source>
</evidence>
<evidence type="ECO:0000313" key="4">
    <source>
        <dbReference type="Proteomes" id="UP000194632"/>
    </source>
</evidence>
<dbReference type="Proteomes" id="UP000194632">
    <property type="component" value="Unassembled WGS sequence"/>
</dbReference>
<proteinExistence type="predicted"/>
<comment type="caution">
    <text evidence="3">The sequence shown here is derived from an EMBL/GenBank/DDBJ whole genome shotgun (WGS) entry which is preliminary data.</text>
</comment>
<dbReference type="NCBIfam" id="TIGR03666">
    <property type="entry name" value="Rv2061_F420"/>
    <property type="match status" value="1"/>
</dbReference>
<dbReference type="OrthoDB" id="5738083at2"/>
<dbReference type="EMBL" id="NGFO01000003">
    <property type="protein sequence ID" value="OUC80304.1"/>
    <property type="molecule type" value="Genomic_DNA"/>
</dbReference>
<evidence type="ECO:0000313" key="3">
    <source>
        <dbReference type="EMBL" id="OUC80304.1"/>
    </source>
</evidence>
<dbReference type="GO" id="GO:0070967">
    <property type="term" value="F:coenzyme F420 binding"/>
    <property type="evidence" value="ECO:0007669"/>
    <property type="project" value="TreeGrafter"/>
</dbReference>
<dbReference type="RefSeq" id="WP_086533998.1">
    <property type="nucleotide sequence ID" value="NZ_JBLKRZ010000001.1"/>
</dbReference>
<dbReference type="GO" id="GO:0005829">
    <property type="term" value="C:cytosol"/>
    <property type="evidence" value="ECO:0007669"/>
    <property type="project" value="TreeGrafter"/>
</dbReference>
<dbReference type="PANTHER" id="PTHR35176">
    <property type="entry name" value="HEME OXYGENASE HI_0854-RELATED"/>
    <property type="match status" value="1"/>
</dbReference>
<keyword evidence="4" id="KW-1185">Reference proteome</keyword>
<gene>
    <name evidence="3" type="ORF">CA982_03675</name>
</gene>
<evidence type="ECO:0000256" key="1">
    <source>
        <dbReference type="ARBA" id="ARBA00023002"/>
    </source>
</evidence>
<name>A0A243QF75_9ACTN</name>
<dbReference type="InterPro" id="IPR052019">
    <property type="entry name" value="F420H2_bilvrd_red/Heme_oxyg"/>
</dbReference>
<dbReference type="InterPro" id="IPR012349">
    <property type="entry name" value="Split_barrel_FMN-bd"/>
</dbReference>
<accession>A0A243QF75</accession>
<dbReference type="STRING" id="417102.CA982_03675"/>
<keyword evidence="1" id="KW-0560">Oxidoreductase</keyword>
<dbReference type="Gene3D" id="2.30.110.10">
    <property type="entry name" value="Electron Transport, Fmn-binding Protein, Chain A"/>
    <property type="match status" value="1"/>
</dbReference>